<proteinExistence type="predicted"/>
<dbReference type="EMBL" id="KV454006">
    <property type="protein sequence ID" value="ODQ44569.1"/>
    <property type="molecule type" value="Genomic_DNA"/>
</dbReference>
<sequence>MEPSKRHAGPSLAVRISRLRHQHPALKDSVRRCAVPLIAVVFLLVNYYYNKHVQSRGYPQLGYPLSEHTVDEFHRAVSSKQADRADTPFNAATASIIETISTLPPKVQSIYGPLEFQPTDLFEPFNANSLLFVSGMFVVYKRTPVNPPTAYVS</sequence>
<organism evidence="1 2">
    <name type="scientific">Pichia membranifaciens NRRL Y-2026</name>
    <dbReference type="NCBI Taxonomy" id="763406"/>
    <lineage>
        <taxon>Eukaryota</taxon>
        <taxon>Fungi</taxon>
        <taxon>Dikarya</taxon>
        <taxon>Ascomycota</taxon>
        <taxon>Saccharomycotina</taxon>
        <taxon>Pichiomycetes</taxon>
        <taxon>Pichiales</taxon>
        <taxon>Pichiaceae</taxon>
        <taxon>Pichia</taxon>
    </lineage>
</organism>
<keyword evidence="2" id="KW-1185">Reference proteome</keyword>
<gene>
    <name evidence="1" type="ORF">PICMEDRAFT_173556</name>
</gene>
<name>A0A1E3NEM0_9ASCO</name>
<dbReference type="RefSeq" id="XP_019015682.1">
    <property type="nucleotide sequence ID" value="XM_019161560.1"/>
</dbReference>
<evidence type="ECO:0000313" key="1">
    <source>
        <dbReference type="EMBL" id="ODQ44569.1"/>
    </source>
</evidence>
<accession>A0A1E3NEM0</accession>
<reference evidence="1 2" key="1">
    <citation type="journal article" date="2016" name="Proc. Natl. Acad. Sci. U.S.A.">
        <title>Comparative genomics of biotechnologically important yeasts.</title>
        <authorList>
            <person name="Riley R."/>
            <person name="Haridas S."/>
            <person name="Wolfe K.H."/>
            <person name="Lopes M.R."/>
            <person name="Hittinger C.T."/>
            <person name="Goeker M."/>
            <person name="Salamov A.A."/>
            <person name="Wisecaver J.H."/>
            <person name="Long T.M."/>
            <person name="Calvey C.H."/>
            <person name="Aerts A.L."/>
            <person name="Barry K.W."/>
            <person name="Choi C."/>
            <person name="Clum A."/>
            <person name="Coughlan A.Y."/>
            <person name="Deshpande S."/>
            <person name="Douglass A.P."/>
            <person name="Hanson S.J."/>
            <person name="Klenk H.-P."/>
            <person name="LaButti K.M."/>
            <person name="Lapidus A."/>
            <person name="Lindquist E.A."/>
            <person name="Lipzen A.M."/>
            <person name="Meier-Kolthoff J.P."/>
            <person name="Ohm R.A."/>
            <person name="Otillar R.P."/>
            <person name="Pangilinan J.L."/>
            <person name="Peng Y."/>
            <person name="Rokas A."/>
            <person name="Rosa C.A."/>
            <person name="Scheuner C."/>
            <person name="Sibirny A.A."/>
            <person name="Slot J.C."/>
            <person name="Stielow J.B."/>
            <person name="Sun H."/>
            <person name="Kurtzman C.P."/>
            <person name="Blackwell M."/>
            <person name="Grigoriev I.V."/>
            <person name="Jeffries T.W."/>
        </authorList>
    </citation>
    <scope>NUCLEOTIDE SEQUENCE [LARGE SCALE GENOMIC DNA]</scope>
    <source>
        <strain evidence="1 2">NRRL Y-2026</strain>
    </source>
</reference>
<protein>
    <submittedName>
        <fullName evidence="1">Uncharacterized protein</fullName>
    </submittedName>
</protein>
<dbReference type="GeneID" id="30178247"/>
<dbReference type="Proteomes" id="UP000094455">
    <property type="component" value="Unassembled WGS sequence"/>
</dbReference>
<dbReference type="AlphaFoldDB" id="A0A1E3NEM0"/>
<evidence type="ECO:0000313" key="2">
    <source>
        <dbReference type="Proteomes" id="UP000094455"/>
    </source>
</evidence>
<dbReference type="OrthoDB" id="10603729at2759"/>